<evidence type="ECO:0000313" key="1">
    <source>
        <dbReference type="EMBL" id="KUM46270.1"/>
    </source>
</evidence>
<organism evidence="1">
    <name type="scientific">Picea glauca</name>
    <name type="common">White spruce</name>
    <name type="synonym">Pinus glauca</name>
    <dbReference type="NCBI Taxonomy" id="3330"/>
    <lineage>
        <taxon>Eukaryota</taxon>
        <taxon>Viridiplantae</taxon>
        <taxon>Streptophyta</taxon>
        <taxon>Embryophyta</taxon>
        <taxon>Tracheophyta</taxon>
        <taxon>Spermatophyta</taxon>
        <taxon>Pinopsida</taxon>
        <taxon>Pinidae</taxon>
        <taxon>Conifers I</taxon>
        <taxon>Pinales</taxon>
        <taxon>Pinaceae</taxon>
        <taxon>Picea</taxon>
    </lineage>
</organism>
<comment type="caution">
    <text evidence="1">The sequence shown here is derived from an EMBL/GenBank/DDBJ whole genome shotgun (WGS) entry which is preliminary data.</text>
</comment>
<reference evidence="1" key="1">
    <citation type="journal article" date="2015" name="Genome Biol. Evol.">
        <title>Organellar Genomes of White Spruce (Picea glauca): Assembly and Annotation.</title>
        <authorList>
            <person name="Jackman S.D."/>
            <person name="Warren R.L."/>
            <person name="Gibb E.A."/>
            <person name="Vandervalk B.P."/>
            <person name="Mohamadi H."/>
            <person name="Chu J."/>
            <person name="Raymond A."/>
            <person name="Pleasance S."/>
            <person name="Coope R."/>
            <person name="Wildung M.R."/>
            <person name="Ritland C.E."/>
            <person name="Bousquet J."/>
            <person name="Jones S.J."/>
            <person name="Bohlmann J."/>
            <person name="Birol I."/>
        </authorList>
    </citation>
    <scope>NUCLEOTIDE SEQUENCE [LARGE SCALE GENOMIC DNA]</scope>
    <source>
        <tissue evidence="1">Flushing bud</tissue>
    </source>
</reference>
<dbReference type="EMBL" id="LKAM01000012">
    <property type="protein sequence ID" value="KUM46270.1"/>
    <property type="molecule type" value="Genomic_DNA"/>
</dbReference>
<keyword evidence="1" id="KW-0496">Mitochondrion</keyword>
<geneLocation type="mitochondrion" evidence="1"/>
<dbReference type="AlphaFoldDB" id="A0A101LVU5"/>
<name>A0A101LVU5_PICGL</name>
<proteinExistence type="predicted"/>
<accession>A0A101LVU5</accession>
<gene>
    <name evidence="1" type="ORF">ABT39_MTgene1776</name>
</gene>
<sequence length="73" mass="8212">MFVSSIHLIARMVVYLPYCSISTLINLDPSIVSGFMEECRLNRMDRIASPVSGSVRVQGREESFLFIGGWLKS</sequence>
<protein>
    <submittedName>
        <fullName evidence="1">Uncharacterized protein</fullName>
    </submittedName>
</protein>